<dbReference type="GO" id="GO:0046872">
    <property type="term" value="F:metal ion binding"/>
    <property type="evidence" value="ECO:0007669"/>
    <property type="project" value="UniProtKB-UniRule"/>
</dbReference>
<dbReference type="AlphaFoldDB" id="A0A7X1AZS2"/>
<evidence type="ECO:0000256" key="1">
    <source>
        <dbReference type="ARBA" id="ARBA00006040"/>
    </source>
</evidence>
<keyword evidence="4 9" id="KW-0378">Hydrolase</keyword>
<evidence type="ECO:0000256" key="3">
    <source>
        <dbReference type="ARBA" id="ARBA00022723"/>
    </source>
</evidence>
<evidence type="ECO:0000256" key="7">
    <source>
        <dbReference type="ARBA" id="ARBA00024603"/>
    </source>
</evidence>
<feature type="domain" description="Oligopeptidase A N-terminal" evidence="11">
    <location>
        <begin position="32"/>
        <end position="151"/>
    </location>
</feature>
<dbReference type="SUPFAM" id="SSF55486">
    <property type="entry name" value="Metalloproteases ('zincins'), catalytic domain"/>
    <property type="match status" value="1"/>
</dbReference>
<dbReference type="InterPro" id="IPR045666">
    <property type="entry name" value="OpdA_N"/>
</dbReference>
<evidence type="ECO:0000256" key="2">
    <source>
        <dbReference type="ARBA" id="ARBA00022670"/>
    </source>
</evidence>
<dbReference type="EC" id="3.4.24.70" evidence="8"/>
<keyword evidence="2 9" id="KW-0645">Protease</keyword>
<keyword evidence="5 9" id="KW-0862">Zinc</keyword>
<gene>
    <name evidence="12" type="ORF">H5P30_09085</name>
</gene>
<dbReference type="GO" id="GO:0006508">
    <property type="term" value="P:proteolysis"/>
    <property type="evidence" value="ECO:0007669"/>
    <property type="project" value="UniProtKB-KW"/>
</dbReference>
<dbReference type="PANTHER" id="PTHR43660:SF1">
    <property type="entry name" value="DIPEPTIDYL CARBOXYPEPTIDASE"/>
    <property type="match status" value="1"/>
</dbReference>
<dbReference type="InterPro" id="IPR045090">
    <property type="entry name" value="Pept_M3A_M3B"/>
</dbReference>
<dbReference type="GO" id="GO:0004222">
    <property type="term" value="F:metalloendopeptidase activity"/>
    <property type="evidence" value="ECO:0007669"/>
    <property type="project" value="UniProtKB-EC"/>
</dbReference>
<comment type="caution">
    <text evidence="12">The sequence shown here is derived from an EMBL/GenBank/DDBJ whole genome shotgun (WGS) entry which is preliminary data.</text>
</comment>
<dbReference type="InterPro" id="IPR001567">
    <property type="entry name" value="Pept_M3A_M3B_dom"/>
</dbReference>
<dbReference type="FunFam" id="3.40.390.10:FF:000009">
    <property type="entry name" value="Oligopeptidase A"/>
    <property type="match status" value="1"/>
</dbReference>
<keyword evidence="3 9" id="KW-0479">Metal-binding</keyword>
<evidence type="ECO:0000256" key="5">
    <source>
        <dbReference type="ARBA" id="ARBA00022833"/>
    </source>
</evidence>
<dbReference type="Pfam" id="PF19310">
    <property type="entry name" value="TOP_N"/>
    <property type="match status" value="1"/>
</dbReference>
<dbReference type="Gene3D" id="1.10.1370.10">
    <property type="entry name" value="Neurolysin, domain 3"/>
    <property type="match status" value="1"/>
</dbReference>
<dbReference type="EMBL" id="JACHVA010000080">
    <property type="protein sequence ID" value="MBC2601933.1"/>
    <property type="molecule type" value="Genomic_DNA"/>
</dbReference>
<dbReference type="Proteomes" id="UP000525652">
    <property type="component" value="Unassembled WGS sequence"/>
</dbReference>
<evidence type="ECO:0000256" key="8">
    <source>
        <dbReference type="ARBA" id="ARBA00026100"/>
    </source>
</evidence>
<feature type="domain" description="Peptidase M3A/M3B catalytic" evidence="10">
    <location>
        <begin position="232"/>
        <end position="687"/>
    </location>
</feature>
<dbReference type="Pfam" id="PF01432">
    <property type="entry name" value="Peptidase_M3"/>
    <property type="match status" value="1"/>
</dbReference>
<evidence type="ECO:0000259" key="11">
    <source>
        <dbReference type="Pfam" id="PF19310"/>
    </source>
</evidence>
<evidence type="ECO:0000313" key="13">
    <source>
        <dbReference type="Proteomes" id="UP000525652"/>
    </source>
</evidence>
<evidence type="ECO:0000313" key="12">
    <source>
        <dbReference type="EMBL" id="MBC2601933.1"/>
    </source>
</evidence>
<dbReference type="CDD" id="cd06456">
    <property type="entry name" value="M3A_DCP"/>
    <property type="match status" value="1"/>
</dbReference>
<comment type="similarity">
    <text evidence="1 9">Belongs to the peptidase M3 family.</text>
</comment>
<dbReference type="PANTHER" id="PTHR43660">
    <property type="entry name" value="DIPEPTIDYL CARBOXYPEPTIDASE"/>
    <property type="match status" value="1"/>
</dbReference>
<evidence type="ECO:0000259" key="10">
    <source>
        <dbReference type="Pfam" id="PF01432"/>
    </source>
</evidence>
<dbReference type="GO" id="GO:0005829">
    <property type="term" value="C:cytosol"/>
    <property type="evidence" value="ECO:0007669"/>
    <property type="project" value="UniProtKB-ARBA"/>
</dbReference>
<dbReference type="RefSeq" id="WP_185692633.1">
    <property type="nucleotide sequence ID" value="NZ_JACHVA010000080.1"/>
</dbReference>
<dbReference type="InterPro" id="IPR034005">
    <property type="entry name" value="M3A_DCP"/>
</dbReference>
<dbReference type="InterPro" id="IPR024077">
    <property type="entry name" value="Neurolysin/TOP_dom2"/>
</dbReference>
<proteinExistence type="inferred from homology"/>
<reference evidence="12 13" key="1">
    <citation type="submission" date="2020-07" db="EMBL/GenBank/DDBJ databases">
        <authorList>
            <person name="Feng X."/>
        </authorList>
    </citation>
    <scope>NUCLEOTIDE SEQUENCE [LARGE SCALE GENOMIC DNA]</scope>
    <source>
        <strain evidence="12 13">JCM14086</strain>
    </source>
</reference>
<comment type="cofactor">
    <cofactor evidence="9">
        <name>Zn(2+)</name>
        <dbReference type="ChEBI" id="CHEBI:29105"/>
    </cofactor>
    <text evidence="9">Binds 1 zinc ion.</text>
</comment>
<keyword evidence="13" id="KW-1185">Reference proteome</keyword>
<name>A0A7X1AZS2_9BACT</name>
<protein>
    <recommendedName>
        <fullName evidence="8">oligopeptidase A</fullName>
        <ecNumber evidence="8">3.4.24.70</ecNumber>
    </recommendedName>
</protein>
<dbReference type="Gene3D" id="1.20.1050.40">
    <property type="entry name" value="Endopeptidase. Chain P, domain 1"/>
    <property type="match status" value="1"/>
</dbReference>
<dbReference type="InterPro" id="IPR024080">
    <property type="entry name" value="Neurolysin/TOP_N"/>
</dbReference>
<organism evidence="12 13">
    <name type="scientific">Puniceicoccus vermicola</name>
    <dbReference type="NCBI Taxonomy" id="388746"/>
    <lineage>
        <taxon>Bacteria</taxon>
        <taxon>Pseudomonadati</taxon>
        <taxon>Verrucomicrobiota</taxon>
        <taxon>Opitutia</taxon>
        <taxon>Puniceicoccales</taxon>
        <taxon>Puniceicoccaceae</taxon>
        <taxon>Puniceicoccus</taxon>
    </lineage>
</organism>
<evidence type="ECO:0000256" key="9">
    <source>
        <dbReference type="RuleBase" id="RU003435"/>
    </source>
</evidence>
<evidence type="ECO:0000256" key="4">
    <source>
        <dbReference type="ARBA" id="ARBA00022801"/>
    </source>
</evidence>
<sequence length="694" mass="79431">MLTVNERPFLNRERPVDWSTLTPNCLVADIQEAIQIAEEKLAAIENLSLEDSTYESVIAGIDRALRDLSDSWSLAGHLSSVRTSPEFREAYNEVLPTVSHFFAGLCLREKLWERVRKVAESGPLPEDAVELRHLQETRRDFEEAGAQLDEEGKEKLRSLESKLAAVTQKFTENVLDSTENWELIVTDRSRLDGIPESALQAAEHDAKNHGHGSGGTPAWRFSLQAPSYLPILQYAHSDDLRKEIWEAASQIGNDGKFDNPSRVLEILKLRNEKVNLLNFPSFADYTTSRRMVKKGSAAIEFVEEMHEKVLPYFKKEIEELEKFRADETDSDIRKLEPWEVSYWGERMRKKLFDFDEEELRQWFPIRSVQNGLFALAEKVFAVRIVPKEAPTSELVWHPDVEFYDLEDSSGHTLGSFYADWYPRKGKRDGAWMNPLFTGSPFDPDQPSPHYGVICGNLTPPSGDRPALLTHREVETIFHEFGHLLHHLCSKVKVRGLSGTSVAWDFVELPSQIMENWCWERESLDLFALHYETGETLPEDLYQKMRRARNFQSAIQTMRQLSFAKMDLELHNNRSFADETELFAFINETLADYQIPLQTKPPSILPRFTHLFGSPTGYAAGYYSYKYAEMLDADAFSRFLDEGILNSDTGKEFREKILAKGNSEPPAQLFSNFMGRDPDPDALLRRAGLLNSATD</sequence>
<comment type="catalytic activity">
    <reaction evidence="7">
        <text>Hydrolysis of oligopeptides, with broad specificity. Gly or Ala commonly occur as P1 or P1' residues, but more distant residues are also important, as is shown by the fact that Z-Gly-Pro-Gly-|-Gly-Pro-Ala is cleaved, but not Z-(Gly)(5).</text>
        <dbReference type="EC" id="3.4.24.70"/>
    </reaction>
</comment>
<keyword evidence="6 9" id="KW-0482">Metalloprotease</keyword>
<accession>A0A7X1AZS2</accession>
<dbReference type="Gene3D" id="3.40.390.10">
    <property type="entry name" value="Collagenase (Catalytic Domain)"/>
    <property type="match status" value="1"/>
</dbReference>
<dbReference type="InterPro" id="IPR024079">
    <property type="entry name" value="MetalloPept_cat_dom_sf"/>
</dbReference>
<evidence type="ECO:0000256" key="6">
    <source>
        <dbReference type="ARBA" id="ARBA00023049"/>
    </source>
</evidence>